<dbReference type="AlphaFoldDB" id="A0A1G2ARQ7"/>
<keyword evidence="5" id="KW-0573">Peptidoglycan synthesis</keyword>
<evidence type="ECO:0000256" key="5">
    <source>
        <dbReference type="ARBA" id="ARBA00022984"/>
    </source>
</evidence>
<evidence type="ECO:0000259" key="10">
    <source>
        <dbReference type="Pfam" id="PF00768"/>
    </source>
</evidence>
<dbReference type="InterPro" id="IPR001967">
    <property type="entry name" value="Peptidase_S11_N"/>
</dbReference>
<feature type="active site" description="Acyl-ester intermediate" evidence="7">
    <location>
        <position position="97"/>
    </location>
</feature>
<dbReference type="STRING" id="1798540.A3B74_02340"/>
<evidence type="ECO:0000313" key="11">
    <source>
        <dbReference type="EMBL" id="OGY79592.1"/>
    </source>
</evidence>
<proteinExistence type="inferred from homology"/>
<name>A0A1G2ARQ7_9BACT</name>
<dbReference type="GO" id="GO:0009002">
    <property type="term" value="F:serine-type D-Ala-D-Ala carboxypeptidase activity"/>
    <property type="evidence" value="ECO:0007669"/>
    <property type="project" value="InterPro"/>
</dbReference>
<feature type="active site" evidence="7">
    <location>
        <position position="153"/>
    </location>
</feature>
<dbReference type="InterPro" id="IPR018044">
    <property type="entry name" value="Peptidase_S11"/>
</dbReference>
<evidence type="ECO:0000256" key="6">
    <source>
        <dbReference type="ARBA" id="ARBA00023316"/>
    </source>
</evidence>
<keyword evidence="3" id="KW-0378">Hydrolase</keyword>
<dbReference type="PANTHER" id="PTHR21581:SF26">
    <property type="entry name" value="D-ALANYL-D-ALANINE ENDOPEPTIDASE"/>
    <property type="match status" value="1"/>
</dbReference>
<feature type="domain" description="Peptidase S11 D-alanyl-D-alanine carboxypeptidase A N-terminal" evidence="10">
    <location>
        <begin position="67"/>
        <end position="295"/>
    </location>
</feature>
<accession>A0A1G2ARQ7</accession>
<dbReference type="Gene3D" id="3.40.710.10">
    <property type="entry name" value="DD-peptidase/beta-lactamase superfamily"/>
    <property type="match status" value="1"/>
</dbReference>
<dbReference type="InterPro" id="IPR012338">
    <property type="entry name" value="Beta-lactam/transpept-like"/>
</dbReference>
<evidence type="ECO:0000256" key="1">
    <source>
        <dbReference type="ARBA" id="ARBA00007164"/>
    </source>
</evidence>
<evidence type="ECO:0000256" key="8">
    <source>
        <dbReference type="PIRSR" id="PIRSR618044-2"/>
    </source>
</evidence>
<dbReference type="GO" id="GO:0071555">
    <property type="term" value="P:cell wall organization"/>
    <property type="evidence" value="ECO:0007669"/>
    <property type="project" value="UniProtKB-KW"/>
</dbReference>
<evidence type="ECO:0000256" key="2">
    <source>
        <dbReference type="ARBA" id="ARBA00022729"/>
    </source>
</evidence>
<evidence type="ECO:0000256" key="3">
    <source>
        <dbReference type="ARBA" id="ARBA00022801"/>
    </source>
</evidence>
<dbReference type="PANTHER" id="PTHR21581">
    <property type="entry name" value="D-ALANYL-D-ALANINE CARBOXYPEPTIDASE"/>
    <property type="match status" value="1"/>
</dbReference>
<evidence type="ECO:0000313" key="12">
    <source>
        <dbReference type="Proteomes" id="UP000177165"/>
    </source>
</evidence>
<keyword evidence="6" id="KW-0961">Cell wall biogenesis/degradation</keyword>
<dbReference type="Pfam" id="PF00768">
    <property type="entry name" value="Peptidase_S11"/>
    <property type="match status" value="1"/>
</dbReference>
<evidence type="ECO:0000256" key="7">
    <source>
        <dbReference type="PIRSR" id="PIRSR618044-1"/>
    </source>
</evidence>
<reference evidence="11 12" key="1">
    <citation type="journal article" date="2016" name="Nat. Commun.">
        <title>Thousands of microbial genomes shed light on interconnected biogeochemical processes in an aquifer system.</title>
        <authorList>
            <person name="Anantharaman K."/>
            <person name="Brown C.T."/>
            <person name="Hug L.A."/>
            <person name="Sharon I."/>
            <person name="Castelle C.J."/>
            <person name="Probst A.J."/>
            <person name="Thomas B.C."/>
            <person name="Singh A."/>
            <person name="Wilkins M.J."/>
            <person name="Karaoz U."/>
            <person name="Brodie E.L."/>
            <person name="Williams K.H."/>
            <person name="Hubbard S.S."/>
            <person name="Banfield J.F."/>
        </authorList>
    </citation>
    <scope>NUCLEOTIDE SEQUENCE [LARGE SCALE GENOMIC DNA]</scope>
</reference>
<dbReference type="PRINTS" id="PR00725">
    <property type="entry name" value="DADACBPTASE1"/>
</dbReference>
<dbReference type="GO" id="GO:0006508">
    <property type="term" value="P:proteolysis"/>
    <property type="evidence" value="ECO:0007669"/>
    <property type="project" value="InterPro"/>
</dbReference>
<sequence length="324" mass="35757">MENLLLISLTILQWLTKGEVILPEFFETPTLLASDMLEYRSTTPLVNATVNQPVVVAKKVGKNLGAVISAKAAIIVDVHSGVILWQKEPDRKLPIASLTKLMTTAVFLENNPGWDQVKALEADENALAGAKFSVGNGVKLSLADLFFVTLTGSANNTALALARSTGFSDEVFVERMNEKAREFGMSNSVFKEPTGLDRENSSTVTDLARLALYVFSDARVQRATSIKEHKLKTIEPEDERTVKGTNKLLGTYLDHDPYDIVASKTGYTEEAGFCLIQETRQQEKGDVLIVILGSPTEKDKHQDMKALVDWVFREYTWQVSSSGI</sequence>
<dbReference type="Proteomes" id="UP000177165">
    <property type="component" value="Unassembled WGS sequence"/>
</dbReference>
<gene>
    <name evidence="11" type="ORF">A3B74_02340</name>
</gene>
<evidence type="ECO:0000256" key="4">
    <source>
        <dbReference type="ARBA" id="ARBA00022960"/>
    </source>
</evidence>
<evidence type="ECO:0000256" key="9">
    <source>
        <dbReference type="RuleBase" id="RU004016"/>
    </source>
</evidence>
<dbReference type="SUPFAM" id="SSF56601">
    <property type="entry name" value="beta-lactamase/transpeptidase-like"/>
    <property type="match status" value="1"/>
</dbReference>
<feature type="binding site" evidence="8">
    <location>
        <position position="264"/>
    </location>
    <ligand>
        <name>substrate</name>
    </ligand>
</feature>
<protein>
    <recommendedName>
        <fullName evidence="10">Peptidase S11 D-alanyl-D-alanine carboxypeptidase A N-terminal domain-containing protein</fullName>
    </recommendedName>
</protein>
<dbReference type="GO" id="GO:0009252">
    <property type="term" value="P:peptidoglycan biosynthetic process"/>
    <property type="evidence" value="ECO:0007669"/>
    <property type="project" value="UniProtKB-KW"/>
</dbReference>
<dbReference type="EMBL" id="MHKB01000008">
    <property type="protein sequence ID" value="OGY79592.1"/>
    <property type="molecule type" value="Genomic_DNA"/>
</dbReference>
<comment type="similarity">
    <text evidence="1 9">Belongs to the peptidase S11 family.</text>
</comment>
<organism evidence="11 12">
    <name type="scientific">Candidatus Kerfeldbacteria bacterium RIFCSPHIGHO2_02_FULL_42_14</name>
    <dbReference type="NCBI Taxonomy" id="1798540"/>
    <lineage>
        <taxon>Bacteria</taxon>
        <taxon>Candidatus Kerfeldiibacteriota</taxon>
    </lineage>
</organism>
<feature type="active site" description="Proton acceptor" evidence="7">
    <location>
        <position position="100"/>
    </location>
</feature>
<keyword evidence="4" id="KW-0133">Cell shape</keyword>
<keyword evidence="2" id="KW-0732">Signal</keyword>
<comment type="caution">
    <text evidence="11">The sequence shown here is derived from an EMBL/GenBank/DDBJ whole genome shotgun (WGS) entry which is preliminary data.</text>
</comment>
<dbReference type="GO" id="GO:0008360">
    <property type="term" value="P:regulation of cell shape"/>
    <property type="evidence" value="ECO:0007669"/>
    <property type="project" value="UniProtKB-KW"/>
</dbReference>